<feature type="compositionally biased region" description="Basic and acidic residues" evidence="1">
    <location>
        <begin position="101"/>
        <end position="110"/>
    </location>
</feature>
<feature type="region of interest" description="Disordered" evidence="1">
    <location>
        <begin position="101"/>
        <end position="141"/>
    </location>
</feature>
<reference evidence="2 3" key="1">
    <citation type="journal article" date="2019" name="Genome Biol. Evol.">
        <title>Whole-Genome Sequencing of the Giant Devil Catfish, Bagarius yarrelli.</title>
        <authorList>
            <person name="Jiang W."/>
            <person name="Lv Y."/>
            <person name="Cheng L."/>
            <person name="Yang K."/>
            <person name="Chao B."/>
            <person name="Wang X."/>
            <person name="Li Y."/>
            <person name="Pan X."/>
            <person name="You X."/>
            <person name="Zhang Y."/>
            <person name="Yang J."/>
            <person name="Li J."/>
            <person name="Zhang X."/>
            <person name="Liu S."/>
            <person name="Sun C."/>
            <person name="Yang J."/>
            <person name="Shi Q."/>
        </authorList>
    </citation>
    <scope>NUCLEOTIDE SEQUENCE [LARGE SCALE GENOMIC DNA]</scope>
    <source>
        <strain evidence="2">JWS20170419001</strain>
        <tissue evidence="2">Muscle</tissue>
    </source>
</reference>
<evidence type="ECO:0000313" key="2">
    <source>
        <dbReference type="EMBL" id="TSO77727.1"/>
    </source>
</evidence>
<proteinExistence type="predicted"/>
<dbReference type="Proteomes" id="UP000319801">
    <property type="component" value="Unassembled WGS sequence"/>
</dbReference>
<sequence length="157" mass="17808">MGKKEGVSSNGARSVRTLICRQKERAQLTSTADIICKSLAPFRMTKCTQDSQSPSSKKEEKKKAWMKPPVMKPTHSREHLGFDKKSLSFIGSGVRAKKKKDSVSECETIRRSQPLSDSAIETDIQSSHKKRDKERNGAIEEEEEVYYTTKMIAEWII</sequence>
<evidence type="ECO:0000256" key="1">
    <source>
        <dbReference type="SAM" id="MobiDB-lite"/>
    </source>
</evidence>
<comment type="caution">
    <text evidence="2">The sequence shown here is derived from an EMBL/GenBank/DDBJ whole genome shotgun (WGS) entry which is preliminary data.</text>
</comment>
<name>A0A556UFJ4_BAGYA</name>
<accession>A0A556UFJ4</accession>
<gene>
    <name evidence="2" type="ORF">Baya_9694</name>
</gene>
<feature type="region of interest" description="Disordered" evidence="1">
    <location>
        <begin position="45"/>
        <end position="78"/>
    </location>
</feature>
<dbReference type="EMBL" id="VCAZ01000070">
    <property type="protein sequence ID" value="TSO77727.1"/>
    <property type="molecule type" value="Genomic_DNA"/>
</dbReference>
<organism evidence="2 3">
    <name type="scientific">Bagarius yarrelli</name>
    <name type="common">Goonch</name>
    <name type="synonym">Bagrus yarrelli</name>
    <dbReference type="NCBI Taxonomy" id="175774"/>
    <lineage>
        <taxon>Eukaryota</taxon>
        <taxon>Metazoa</taxon>
        <taxon>Chordata</taxon>
        <taxon>Craniata</taxon>
        <taxon>Vertebrata</taxon>
        <taxon>Euteleostomi</taxon>
        <taxon>Actinopterygii</taxon>
        <taxon>Neopterygii</taxon>
        <taxon>Teleostei</taxon>
        <taxon>Ostariophysi</taxon>
        <taxon>Siluriformes</taxon>
        <taxon>Sisoridae</taxon>
        <taxon>Sisorinae</taxon>
        <taxon>Bagarius</taxon>
    </lineage>
</organism>
<evidence type="ECO:0000313" key="3">
    <source>
        <dbReference type="Proteomes" id="UP000319801"/>
    </source>
</evidence>
<dbReference type="AlphaFoldDB" id="A0A556UFJ4"/>
<protein>
    <submittedName>
        <fullName evidence="2">Uncharacterized protein</fullName>
    </submittedName>
</protein>
<dbReference type="OrthoDB" id="10491942at2759"/>
<keyword evidence="3" id="KW-1185">Reference proteome</keyword>